<dbReference type="GO" id="GO:0005634">
    <property type="term" value="C:nucleus"/>
    <property type="evidence" value="ECO:0007669"/>
    <property type="project" value="UniProtKB-SubCell"/>
</dbReference>
<name>A0A7J6W6S3_THATH</name>
<dbReference type="GO" id="GO:0000785">
    <property type="term" value="C:chromatin"/>
    <property type="evidence" value="ECO:0007669"/>
    <property type="project" value="TreeGrafter"/>
</dbReference>
<reference evidence="7 8" key="1">
    <citation type="submission" date="2020-06" db="EMBL/GenBank/DDBJ databases">
        <title>Transcriptomic and genomic resources for Thalictrum thalictroides and T. hernandezii: Facilitating candidate gene discovery in an emerging model plant lineage.</title>
        <authorList>
            <person name="Arias T."/>
            <person name="Riano-Pachon D.M."/>
            <person name="Di Stilio V.S."/>
        </authorList>
    </citation>
    <scope>NUCLEOTIDE SEQUENCE [LARGE SCALE GENOMIC DNA]</scope>
    <source>
        <strain evidence="8">cv. WT478/WT964</strain>
        <tissue evidence="7">Leaves</tissue>
    </source>
</reference>
<feature type="domain" description="Tudor" evidence="6">
    <location>
        <begin position="75"/>
        <end position="133"/>
    </location>
</feature>
<feature type="region of interest" description="Disordered" evidence="5">
    <location>
        <begin position="218"/>
        <end position="254"/>
    </location>
</feature>
<proteinExistence type="predicted"/>
<dbReference type="AlphaFoldDB" id="A0A7J6W6S3"/>
<dbReference type="InterPro" id="IPR047365">
    <property type="entry name" value="Tudor_AtPTM-like"/>
</dbReference>
<evidence type="ECO:0000256" key="3">
    <source>
        <dbReference type="ARBA" id="ARBA00023204"/>
    </source>
</evidence>
<feature type="domain" description="Tudor" evidence="6">
    <location>
        <begin position="543"/>
        <end position="601"/>
    </location>
</feature>
<evidence type="ECO:0000256" key="2">
    <source>
        <dbReference type="ARBA" id="ARBA00022763"/>
    </source>
</evidence>
<dbReference type="Gene3D" id="2.30.30.140">
    <property type="match status" value="4"/>
</dbReference>
<dbReference type="SMART" id="SM00333">
    <property type="entry name" value="TUDOR"/>
    <property type="match status" value="4"/>
</dbReference>
<feature type="compositionally biased region" description="Basic and acidic residues" evidence="5">
    <location>
        <begin position="234"/>
        <end position="253"/>
    </location>
</feature>
<evidence type="ECO:0000313" key="7">
    <source>
        <dbReference type="EMBL" id="KAF5193119.1"/>
    </source>
</evidence>
<evidence type="ECO:0000256" key="4">
    <source>
        <dbReference type="ARBA" id="ARBA00023242"/>
    </source>
</evidence>
<keyword evidence="3" id="KW-0234">DNA repair</keyword>
<keyword evidence="2" id="KW-0227">DNA damage</keyword>
<keyword evidence="4" id="KW-0539">Nucleus</keyword>
<comment type="caution">
    <text evidence="7">The sequence shown here is derived from an EMBL/GenBank/DDBJ whole genome shotgun (WGS) entry which is preliminary data.</text>
</comment>
<comment type="subcellular location">
    <subcellularLocation>
        <location evidence="1">Nucleus</location>
    </subcellularLocation>
</comment>
<dbReference type="GO" id="GO:0006281">
    <property type="term" value="P:DNA repair"/>
    <property type="evidence" value="ECO:0007669"/>
    <property type="project" value="UniProtKB-KW"/>
</dbReference>
<protein>
    <recommendedName>
        <fullName evidence="6">Tudor domain-containing protein</fullName>
    </recommendedName>
</protein>
<feature type="region of interest" description="Disordered" evidence="5">
    <location>
        <begin position="785"/>
        <end position="812"/>
    </location>
</feature>
<dbReference type="PANTHER" id="PTHR12663">
    <property type="entry name" value="ANDROGEN INDUCED INHIBITOR OF PROLIFERATION AS3 / PDS5-RELATED"/>
    <property type="match status" value="1"/>
</dbReference>
<dbReference type="Proteomes" id="UP000554482">
    <property type="component" value="Unassembled WGS sequence"/>
</dbReference>
<feature type="domain" description="Tudor" evidence="6">
    <location>
        <begin position="661"/>
        <end position="719"/>
    </location>
</feature>
<dbReference type="EMBL" id="JABWDY010020491">
    <property type="protein sequence ID" value="KAF5193119.1"/>
    <property type="molecule type" value="Genomic_DNA"/>
</dbReference>
<dbReference type="CDD" id="cd20404">
    <property type="entry name" value="Tudor_Agenet_AtEML-like"/>
    <property type="match status" value="4"/>
</dbReference>
<dbReference type="OrthoDB" id="200660at2759"/>
<evidence type="ECO:0000256" key="1">
    <source>
        <dbReference type="ARBA" id="ARBA00004123"/>
    </source>
</evidence>
<evidence type="ECO:0000259" key="6">
    <source>
        <dbReference type="SMART" id="SM00333"/>
    </source>
</evidence>
<dbReference type="SUPFAM" id="SSF63748">
    <property type="entry name" value="Tudor/PWWP/MBT"/>
    <property type="match status" value="4"/>
</dbReference>
<feature type="compositionally biased region" description="Basic and acidic residues" evidence="5">
    <location>
        <begin position="1"/>
        <end position="14"/>
    </location>
</feature>
<feature type="domain" description="Tudor" evidence="6">
    <location>
        <begin position="291"/>
        <end position="349"/>
    </location>
</feature>
<dbReference type="GO" id="GO:0007064">
    <property type="term" value="P:mitotic sister chromatid cohesion"/>
    <property type="evidence" value="ECO:0007669"/>
    <property type="project" value="InterPro"/>
</dbReference>
<feature type="region of interest" description="Disordered" evidence="5">
    <location>
        <begin position="471"/>
        <end position="527"/>
    </location>
</feature>
<evidence type="ECO:0000256" key="5">
    <source>
        <dbReference type="SAM" id="MobiDB-lite"/>
    </source>
</evidence>
<accession>A0A7J6W6S3</accession>
<gene>
    <name evidence="7" type="ORF">FRX31_017288</name>
</gene>
<dbReference type="PANTHER" id="PTHR12663:SF24">
    <property type="entry name" value="TUDOR DOMAIN-CONTAINING PROTEIN"/>
    <property type="match status" value="1"/>
</dbReference>
<evidence type="ECO:0000313" key="8">
    <source>
        <dbReference type="Proteomes" id="UP000554482"/>
    </source>
</evidence>
<organism evidence="7 8">
    <name type="scientific">Thalictrum thalictroides</name>
    <name type="common">Rue-anemone</name>
    <name type="synonym">Anemone thalictroides</name>
    <dbReference type="NCBI Taxonomy" id="46969"/>
    <lineage>
        <taxon>Eukaryota</taxon>
        <taxon>Viridiplantae</taxon>
        <taxon>Streptophyta</taxon>
        <taxon>Embryophyta</taxon>
        <taxon>Tracheophyta</taxon>
        <taxon>Spermatophyta</taxon>
        <taxon>Magnoliopsida</taxon>
        <taxon>Ranunculales</taxon>
        <taxon>Ranunculaceae</taxon>
        <taxon>Thalictroideae</taxon>
        <taxon>Thalictrum</taxon>
    </lineage>
</organism>
<feature type="compositionally biased region" description="Polar residues" evidence="5">
    <location>
        <begin position="218"/>
        <end position="231"/>
    </location>
</feature>
<dbReference type="Pfam" id="PF21743">
    <property type="entry name" value="PTM_DIR17_Tudor"/>
    <property type="match status" value="4"/>
</dbReference>
<sequence length="829" mass="94415">MESEAMKAVEKKENGVLTEDVNVEKPRNPPKKQKRGADGEIVEASLLLPEKDLSKLRPRKSVPSFRKVELNESDFERIVGKRVKVYWSGSRKWFTGCIKSFDNGSKLHKILYDDGDKEDLDLKVERFELEVLNSESFNLYFESGSHHKKKERSFDDGEVKEAREKIGLHGESSKDQVTSEDVDFVNCMDDLGSENGGQSVARMLDKQKGSITAEYCSSDSVGYENPENNVKNDVLPDKDNVEKPSKKQKRGADGEVTEVLLSLKRELPHSKLRPRKLVPSFQKVELNECDFETIIGKRVKVYWSGSRKWFVGCIKSFDNDSKLHRILYDDGDKEDLDLKSERFELEVMNTEAFNLGSNHKKERGSYGGDLKKEMTKSGLLSAGDVGFVKKHSKENIMVSEKINLKLHEEKATQNRVFLKEKLHESAEVKAHDVTSEVEFEIHGETSKDQVTGNDVKFVRYRGYFGRGQSVSKMLNGKPDNHVKNNVQPEEGNVDKPPKKRKRGTNGDITGELLSSSNDIPNSKLRPRKSVPSFRKVELSESDFKKIVGRRVKVYWSGSRRWFIGCIKSFDSKKKLHKILYDDGGSEDLNLKGERFELEVMTGELFNLCFKLRPNPKENVMTSDGDISGALLSSSNNIPNSKLRPRKSVPSFQKVELSESDFQRIVGRRVKVYWSGSRRWFSGCIKSFDSKKKLHKILYDDGESEDLNLKGERFELEVMSGEPFNLCFKLRPNPKENVMTSDGGMVNEELKKNGSLDVANVGQVKKNAPMNRKTILKATRKGRLQLHQGKGAKKTQDMDRDMESDELADNNNDQVTCSEDTYWQMYVAEV</sequence>
<dbReference type="InterPro" id="IPR002999">
    <property type="entry name" value="Tudor"/>
</dbReference>
<keyword evidence="8" id="KW-1185">Reference proteome</keyword>
<feature type="region of interest" description="Disordered" evidence="5">
    <location>
        <begin position="1"/>
        <end position="39"/>
    </location>
</feature>
<dbReference type="InterPro" id="IPR039776">
    <property type="entry name" value="Pds5"/>
</dbReference>